<evidence type="ECO:0000256" key="12">
    <source>
        <dbReference type="ARBA" id="ARBA00023239"/>
    </source>
</evidence>
<evidence type="ECO:0000256" key="6">
    <source>
        <dbReference type="ARBA" id="ARBA00022840"/>
    </source>
</evidence>
<dbReference type="PANTHER" id="PTHR10977:SF3">
    <property type="entry name" value="DIPHOSPHOMEVALONATE DECARBOXYLASE"/>
    <property type="match status" value="1"/>
</dbReference>
<evidence type="ECO:0000256" key="7">
    <source>
        <dbReference type="ARBA" id="ARBA00022955"/>
    </source>
</evidence>
<reference evidence="18 19" key="1">
    <citation type="submission" date="2017-06" db="EMBL/GenBank/DDBJ databases">
        <title>Comparative genomic analysis of Ambrosia Fusariam Clade fungi.</title>
        <authorList>
            <person name="Stajich J.E."/>
            <person name="Carrillo J."/>
            <person name="Kijimoto T."/>
            <person name="Eskalen A."/>
            <person name="O'Donnell K."/>
            <person name="Kasson M."/>
        </authorList>
    </citation>
    <scope>NUCLEOTIDE SEQUENCE [LARGE SCALE GENOMIC DNA]</scope>
    <source>
        <strain evidence="18 19">NRRL62584</strain>
    </source>
</reference>
<dbReference type="InterPro" id="IPR020568">
    <property type="entry name" value="Ribosomal_Su5_D2-typ_SF"/>
</dbReference>
<keyword evidence="6" id="KW-0067">ATP-binding</keyword>
<sequence length="876" mass="96197">MADNKVYRASTTAPVNIAVVKYWGKRDPKLNLPTNSSLSVTLSQADLRTLTTASCSNSYTSGDSLTLNGESADVSGARTQACFRELRARRAALEAADSSLPKLSRMNLKLVSENNFPTAAGLASSAAGFAALVQAIALLYELPDSPSDLSLVARQGSGSACRSLFGGYVAWRMGEKDDGSDSKAELVAPASHWPEMRALILVASAAKKGVSSTSGMQQTVATSGLFKERITNIVPANMASMEEAVKNKDFAKFAEVTMRESNSFHATCADTYPPIFYMNDVSRAAIRAVEDINTKAGKTVAAYTFDAGPNCVVYYLEENANAVLGTFYQALSGVDGFKENAASAKSAFELDSGLAATLKEGVSRVISTGVGEGPIKTEEYLVGEDGEAVRRDASSSQPQSIFSSHQHHRDGRPHKASRRGREVEVIDLDKSGNVARRWVHTPNNRIIRKAKPSLFKRSMRKIIMDAFLPIGYPHSVSNDYLAYQFFDSLQAFFSTITALLANRALLQGLGVGDANSSATFAMLLTVLKDAMSRIATIIFAQQFGLRIEPDAKRYRFLADLFNDTAFFMELYSPYFGPYGKILALTSGEALRALCGVAGGASKAALSVHFAKHDNLAELNAKEASQETAIGLIGLLVGTFVVKHVEDHTSVVYLMTVLVLAHLWMNYLGVRSVCMNVLNRQRATILFEEYLKSGKVLTPDEVARRESILFWSPIVRNRHGQRIARIEMADSFGNAMGGQEARVNIAILDGIMSTLFIWSHASHKYVPIKIMLWKDSEAVHAISAWFMAMEIAWQMDKGKGYTERLDRIFCGKSSRPSNWNTEAKKDDDQIDEDYQQKYDDRELWDEMLAKGWNLASQAFETEAPVRMAITEEDKKDQ</sequence>
<feature type="domain" description="Mvd1 C-terminal" evidence="16">
    <location>
        <begin position="198"/>
        <end position="375"/>
    </location>
</feature>
<dbReference type="Proteomes" id="UP000288168">
    <property type="component" value="Unassembled WGS sequence"/>
</dbReference>
<evidence type="ECO:0000256" key="14">
    <source>
        <dbReference type="SAM" id="MobiDB-lite"/>
    </source>
</evidence>
<gene>
    <name evidence="18" type="ORF">CEP54_002849</name>
</gene>
<evidence type="ECO:0000256" key="11">
    <source>
        <dbReference type="ARBA" id="ARBA00023221"/>
    </source>
</evidence>
<dbReference type="GO" id="GO:0004163">
    <property type="term" value="F:diphosphomevalonate decarboxylase activity"/>
    <property type="evidence" value="ECO:0007669"/>
    <property type="project" value="UniProtKB-EC"/>
</dbReference>
<comment type="caution">
    <text evidence="18">The sequence shown here is derived from an EMBL/GenBank/DDBJ whole genome shotgun (WGS) entry which is preliminary data.</text>
</comment>
<feature type="domain" description="Diphosphomevalonate decarboxylase-like N-terminal" evidence="17">
    <location>
        <begin position="13"/>
        <end position="183"/>
    </location>
</feature>
<feature type="domain" description="Protein root UVB sensitive/RUS" evidence="15">
    <location>
        <begin position="457"/>
        <end position="692"/>
    </location>
</feature>
<dbReference type="GO" id="GO:0016126">
    <property type="term" value="P:sterol biosynthetic process"/>
    <property type="evidence" value="ECO:0007669"/>
    <property type="project" value="UniProtKB-KW"/>
</dbReference>
<dbReference type="AlphaFoldDB" id="A0A428QSW0"/>
<keyword evidence="5" id="KW-0547">Nucleotide-binding</keyword>
<feature type="region of interest" description="Disordered" evidence="14">
    <location>
        <begin position="387"/>
        <end position="420"/>
    </location>
</feature>
<dbReference type="InterPro" id="IPR054549">
    <property type="entry name" value="UVB_sens_RUS_dom"/>
</dbReference>
<evidence type="ECO:0000256" key="5">
    <source>
        <dbReference type="ARBA" id="ARBA00022741"/>
    </source>
</evidence>
<dbReference type="InterPro" id="IPR053859">
    <property type="entry name" value="MVD-like_N"/>
</dbReference>
<dbReference type="EC" id="4.1.1.33" evidence="3"/>
<feature type="compositionally biased region" description="Low complexity" evidence="14">
    <location>
        <begin position="394"/>
        <end position="404"/>
    </location>
</feature>
<protein>
    <recommendedName>
        <fullName evidence="3">diphosphomevalonate decarboxylase</fullName>
        <ecNumber evidence="3">4.1.1.33</ecNumber>
    </recommendedName>
</protein>
<evidence type="ECO:0000256" key="8">
    <source>
        <dbReference type="ARBA" id="ARBA00023011"/>
    </source>
</evidence>
<evidence type="ECO:0000259" key="15">
    <source>
        <dbReference type="Pfam" id="PF04884"/>
    </source>
</evidence>
<evidence type="ECO:0000256" key="10">
    <source>
        <dbReference type="ARBA" id="ARBA00023166"/>
    </source>
</evidence>
<feature type="compositionally biased region" description="Basic residues" evidence="14">
    <location>
        <begin position="405"/>
        <end position="418"/>
    </location>
</feature>
<keyword evidence="11" id="KW-0753">Steroid metabolism</keyword>
<comment type="similarity">
    <text evidence="2">Belongs to the diphosphomevalonate decarboxylase family.</text>
</comment>
<evidence type="ECO:0000259" key="16">
    <source>
        <dbReference type="Pfam" id="PF18376"/>
    </source>
</evidence>
<dbReference type="FunFam" id="3.30.70.890:FF:000005">
    <property type="entry name" value="Diphosphomevalonate decarboxylase"/>
    <property type="match status" value="1"/>
</dbReference>
<dbReference type="Pfam" id="PF22700">
    <property type="entry name" value="MVD-like_N"/>
    <property type="match status" value="1"/>
</dbReference>
<dbReference type="PANTHER" id="PTHR10977">
    <property type="entry name" value="DIPHOSPHOMEVALONATE DECARBOXYLASE"/>
    <property type="match status" value="1"/>
</dbReference>
<evidence type="ECO:0000256" key="2">
    <source>
        <dbReference type="ARBA" id="ARBA00008831"/>
    </source>
</evidence>
<dbReference type="STRING" id="1325734.A0A428QSW0"/>
<dbReference type="NCBIfam" id="TIGR01240">
    <property type="entry name" value="mevDPdecarb"/>
    <property type="match status" value="1"/>
</dbReference>
<keyword evidence="7" id="KW-0752">Steroid biosynthesis</keyword>
<dbReference type="Pfam" id="PF18376">
    <property type="entry name" value="MDD_C"/>
    <property type="match status" value="1"/>
</dbReference>
<dbReference type="InterPro" id="IPR041431">
    <property type="entry name" value="Mvd1_C"/>
</dbReference>
<evidence type="ECO:0000256" key="4">
    <source>
        <dbReference type="ARBA" id="ARBA00022516"/>
    </source>
</evidence>
<dbReference type="FunFam" id="3.30.230.10:FF:000018">
    <property type="entry name" value="Diphosphomevalonate decarboxylase"/>
    <property type="match status" value="1"/>
</dbReference>
<evidence type="ECO:0000313" key="19">
    <source>
        <dbReference type="Proteomes" id="UP000288168"/>
    </source>
</evidence>
<keyword evidence="19" id="KW-1185">Reference proteome</keyword>
<comment type="pathway">
    <text evidence="1">Isoprenoid biosynthesis; isopentenyl diphosphate biosynthesis via mevalonate pathway; isopentenyl diphosphate from (R)-mevalonate: step 3/3.</text>
</comment>
<dbReference type="GO" id="GO:0005829">
    <property type="term" value="C:cytosol"/>
    <property type="evidence" value="ECO:0007669"/>
    <property type="project" value="InterPro"/>
</dbReference>
<dbReference type="EMBL" id="NKCI01000017">
    <property type="protein sequence ID" value="RSL68369.1"/>
    <property type="molecule type" value="Genomic_DNA"/>
</dbReference>
<evidence type="ECO:0000256" key="13">
    <source>
        <dbReference type="ARBA" id="ARBA00048416"/>
    </source>
</evidence>
<evidence type="ECO:0000256" key="3">
    <source>
        <dbReference type="ARBA" id="ARBA00012296"/>
    </source>
</evidence>
<proteinExistence type="inferred from homology"/>
<accession>A0A428QSW0</accession>
<evidence type="ECO:0000256" key="1">
    <source>
        <dbReference type="ARBA" id="ARBA00005055"/>
    </source>
</evidence>
<evidence type="ECO:0000259" key="17">
    <source>
        <dbReference type="Pfam" id="PF22700"/>
    </source>
</evidence>
<name>A0A428QSW0_9HYPO</name>
<dbReference type="OrthoDB" id="10253702at2759"/>
<evidence type="ECO:0000256" key="9">
    <source>
        <dbReference type="ARBA" id="ARBA00023098"/>
    </source>
</evidence>
<keyword evidence="10" id="KW-1207">Sterol metabolism</keyword>
<keyword evidence="9" id="KW-0443">Lipid metabolism</keyword>
<organism evidence="18 19">
    <name type="scientific">Fusarium duplospermum</name>
    <dbReference type="NCBI Taxonomy" id="1325734"/>
    <lineage>
        <taxon>Eukaryota</taxon>
        <taxon>Fungi</taxon>
        <taxon>Dikarya</taxon>
        <taxon>Ascomycota</taxon>
        <taxon>Pezizomycotina</taxon>
        <taxon>Sordariomycetes</taxon>
        <taxon>Hypocreomycetidae</taxon>
        <taxon>Hypocreales</taxon>
        <taxon>Nectriaceae</taxon>
        <taxon>Fusarium</taxon>
        <taxon>Fusarium solani species complex</taxon>
    </lineage>
</organism>
<dbReference type="GO" id="GO:0019287">
    <property type="term" value="P:isopentenyl diphosphate biosynthetic process, mevalonate pathway"/>
    <property type="evidence" value="ECO:0007669"/>
    <property type="project" value="InterPro"/>
</dbReference>
<dbReference type="GO" id="GO:0005524">
    <property type="term" value="F:ATP binding"/>
    <property type="evidence" value="ECO:0007669"/>
    <property type="project" value="UniProtKB-KW"/>
</dbReference>
<dbReference type="Pfam" id="PF04884">
    <property type="entry name" value="UVB_sens_prot"/>
    <property type="match status" value="1"/>
</dbReference>
<keyword evidence="8" id="KW-0756">Sterol biosynthesis</keyword>
<dbReference type="Gene3D" id="3.30.70.890">
    <property type="entry name" value="GHMP kinase, C-terminal domain"/>
    <property type="match status" value="1"/>
</dbReference>
<keyword evidence="12" id="KW-0456">Lyase</keyword>
<dbReference type="InterPro" id="IPR014721">
    <property type="entry name" value="Ribsml_uS5_D2-typ_fold_subgr"/>
</dbReference>
<dbReference type="SUPFAM" id="SSF55060">
    <property type="entry name" value="GHMP Kinase, C-terminal domain"/>
    <property type="match status" value="1"/>
</dbReference>
<evidence type="ECO:0000313" key="18">
    <source>
        <dbReference type="EMBL" id="RSL68369.1"/>
    </source>
</evidence>
<keyword evidence="4" id="KW-0444">Lipid biosynthesis</keyword>
<dbReference type="InterPro" id="IPR036554">
    <property type="entry name" value="GHMP_kinase_C_sf"/>
</dbReference>
<comment type="catalytic activity">
    <reaction evidence="13">
        <text>(R)-5-diphosphomevalonate + ATP = isopentenyl diphosphate + ADP + phosphate + CO2</text>
        <dbReference type="Rhea" id="RHEA:23732"/>
        <dbReference type="ChEBI" id="CHEBI:16526"/>
        <dbReference type="ChEBI" id="CHEBI:30616"/>
        <dbReference type="ChEBI" id="CHEBI:43474"/>
        <dbReference type="ChEBI" id="CHEBI:57557"/>
        <dbReference type="ChEBI" id="CHEBI:128769"/>
        <dbReference type="ChEBI" id="CHEBI:456216"/>
        <dbReference type="EC" id="4.1.1.33"/>
    </reaction>
    <physiologicalReaction direction="left-to-right" evidence="13">
        <dbReference type="Rhea" id="RHEA:23733"/>
    </physiologicalReaction>
</comment>
<dbReference type="InterPro" id="IPR029765">
    <property type="entry name" value="Mev_diP_decarb"/>
</dbReference>
<dbReference type="Gene3D" id="3.30.230.10">
    <property type="match status" value="1"/>
</dbReference>
<dbReference type="SUPFAM" id="SSF54211">
    <property type="entry name" value="Ribosomal protein S5 domain 2-like"/>
    <property type="match status" value="1"/>
</dbReference>